<comment type="caution">
    <text evidence="6">The sequence shown here is derived from an EMBL/GenBank/DDBJ whole genome shotgun (WGS) entry which is preliminary data.</text>
</comment>
<proteinExistence type="predicted"/>
<sequence>MTQSVQSSGTAGAAADSPRLKRNVGFFGLTFVSLGSIIGSGWLLGALSAAETAGGGGSLVSWVLAAIMLIVLALIHADLGAAYPVSGGTARYPHYAFGGFAGFTAGWVTYLQAVAIAPLEVEASLGYVNSVGSIKQNFALVNVDGTLTYRGIIIGILAMLLFMFINLGGAKLMSDSNTGIVIWKIAVPLLTVIVLLILTFHPENFTHGGFAPFGFKGIFAALPVGVVFALQGFEQATQMAGEAKNPKKDVSRAIITAMIVGALLYILLEVAFVGGLNPTKIGDWTSPIGSGDYGPYYTIAITAGVGWLAVILIIDAVISPGGTGLIYVGTTARISYALGLPKALSRLSIRGVPIWSVLVATLFGMVALAPAPSWQQLVSLITGATAIMYAFAPVSLGALMKGDLRREHPYRLPYPKVLLPVGFAFANLIIYWGTWAATWKLAVGLLLGQVIFVIAALVNAANIDVAKARWKSALWIWPWFLGLIVIGKLGNFGSDVKGAGFWSHPLHVLPNEIDALVVIAWSFVIYYFAVSTVQKTENIEEIVASDAVEDEFGDLAVKPGIA</sequence>
<dbReference type="RefSeq" id="WP_345376340.1">
    <property type="nucleotide sequence ID" value="NZ_BAABLM010000005.1"/>
</dbReference>
<keyword evidence="7" id="KW-1185">Reference proteome</keyword>
<dbReference type="Gene3D" id="1.20.1740.10">
    <property type="entry name" value="Amino acid/polyamine transporter I"/>
    <property type="match status" value="1"/>
</dbReference>
<evidence type="ECO:0000313" key="6">
    <source>
        <dbReference type="EMBL" id="GAA4679783.1"/>
    </source>
</evidence>
<dbReference type="EMBL" id="BAABLM010000005">
    <property type="protein sequence ID" value="GAA4679783.1"/>
    <property type="molecule type" value="Genomic_DNA"/>
</dbReference>
<dbReference type="InterPro" id="IPR052962">
    <property type="entry name" value="AA_Transporter_AGT"/>
</dbReference>
<feature type="transmembrane region" description="Helical" evidence="5">
    <location>
        <begin position="296"/>
        <end position="318"/>
    </location>
</feature>
<dbReference type="PANTHER" id="PTHR47547:SF1">
    <property type="entry name" value="ASPARTATE-PROTON SYMPORTER"/>
    <property type="match status" value="1"/>
</dbReference>
<evidence type="ECO:0000256" key="4">
    <source>
        <dbReference type="ARBA" id="ARBA00023136"/>
    </source>
</evidence>
<feature type="transmembrane region" description="Helical" evidence="5">
    <location>
        <begin position="254"/>
        <end position="276"/>
    </location>
</feature>
<accession>A0ABP8W5N6</accession>
<evidence type="ECO:0000256" key="2">
    <source>
        <dbReference type="ARBA" id="ARBA00022692"/>
    </source>
</evidence>
<evidence type="ECO:0000313" key="7">
    <source>
        <dbReference type="Proteomes" id="UP001501295"/>
    </source>
</evidence>
<organism evidence="6 7">
    <name type="scientific">Frondihabitans cladoniiphilus</name>
    <dbReference type="NCBI Taxonomy" id="715785"/>
    <lineage>
        <taxon>Bacteria</taxon>
        <taxon>Bacillati</taxon>
        <taxon>Actinomycetota</taxon>
        <taxon>Actinomycetes</taxon>
        <taxon>Micrococcales</taxon>
        <taxon>Microbacteriaceae</taxon>
        <taxon>Frondihabitans</taxon>
    </lineage>
</organism>
<evidence type="ECO:0000256" key="3">
    <source>
        <dbReference type="ARBA" id="ARBA00022989"/>
    </source>
</evidence>
<feature type="transmembrane region" description="Helical" evidence="5">
    <location>
        <begin position="473"/>
        <end position="493"/>
    </location>
</feature>
<gene>
    <name evidence="6" type="ORF">GCM10025780_26110</name>
</gene>
<feature type="transmembrane region" description="Helical" evidence="5">
    <location>
        <begin position="441"/>
        <end position="461"/>
    </location>
</feature>
<name>A0ABP8W5N6_9MICO</name>
<evidence type="ECO:0000256" key="1">
    <source>
        <dbReference type="ARBA" id="ARBA00004141"/>
    </source>
</evidence>
<comment type="subcellular location">
    <subcellularLocation>
        <location evidence="1">Membrane</location>
        <topology evidence="1">Multi-pass membrane protein</topology>
    </subcellularLocation>
</comment>
<dbReference type="Proteomes" id="UP001501295">
    <property type="component" value="Unassembled WGS sequence"/>
</dbReference>
<feature type="transmembrane region" description="Helical" evidence="5">
    <location>
        <begin position="147"/>
        <end position="169"/>
    </location>
</feature>
<feature type="transmembrane region" description="Helical" evidence="5">
    <location>
        <begin position="213"/>
        <end position="233"/>
    </location>
</feature>
<feature type="transmembrane region" description="Helical" evidence="5">
    <location>
        <begin position="417"/>
        <end position="435"/>
    </location>
</feature>
<dbReference type="InterPro" id="IPR002293">
    <property type="entry name" value="AA/rel_permease1"/>
</dbReference>
<keyword evidence="2 5" id="KW-0812">Transmembrane</keyword>
<feature type="transmembrane region" description="Helical" evidence="5">
    <location>
        <begin position="513"/>
        <end position="530"/>
    </location>
</feature>
<dbReference type="PANTHER" id="PTHR47547">
    <property type="match status" value="1"/>
</dbReference>
<evidence type="ECO:0000256" key="5">
    <source>
        <dbReference type="SAM" id="Phobius"/>
    </source>
</evidence>
<protein>
    <submittedName>
        <fullName evidence="6">APC family permease</fullName>
    </submittedName>
</protein>
<feature type="transmembrane region" description="Helical" evidence="5">
    <location>
        <begin position="352"/>
        <end position="371"/>
    </location>
</feature>
<feature type="transmembrane region" description="Helical" evidence="5">
    <location>
        <begin position="26"/>
        <end position="47"/>
    </location>
</feature>
<feature type="transmembrane region" description="Helical" evidence="5">
    <location>
        <begin position="95"/>
        <end position="117"/>
    </location>
</feature>
<reference evidence="7" key="1">
    <citation type="journal article" date="2019" name="Int. J. Syst. Evol. Microbiol.">
        <title>The Global Catalogue of Microorganisms (GCM) 10K type strain sequencing project: providing services to taxonomists for standard genome sequencing and annotation.</title>
        <authorList>
            <consortium name="The Broad Institute Genomics Platform"/>
            <consortium name="The Broad Institute Genome Sequencing Center for Infectious Disease"/>
            <person name="Wu L."/>
            <person name="Ma J."/>
        </authorList>
    </citation>
    <scope>NUCLEOTIDE SEQUENCE [LARGE SCALE GENOMIC DNA]</scope>
    <source>
        <strain evidence="7">JCM 18956</strain>
    </source>
</reference>
<feature type="transmembrane region" description="Helical" evidence="5">
    <location>
        <begin position="59"/>
        <end position="83"/>
    </location>
</feature>
<keyword evidence="3 5" id="KW-1133">Transmembrane helix</keyword>
<feature type="transmembrane region" description="Helical" evidence="5">
    <location>
        <begin position="181"/>
        <end position="201"/>
    </location>
</feature>
<keyword evidence="4 5" id="KW-0472">Membrane</keyword>
<dbReference type="Pfam" id="PF13520">
    <property type="entry name" value="AA_permease_2"/>
    <property type="match status" value="1"/>
</dbReference>
<feature type="transmembrane region" description="Helical" evidence="5">
    <location>
        <begin position="377"/>
        <end position="396"/>
    </location>
</feature>